<dbReference type="GeneID" id="78373132"/>
<dbReference type="STRING" id="1121877.FEAC_20310"/>
<dbReference type="Proteomes" id="UP000032336">
    <property type="component" value="Unassembled WGS sequence"/>
</dbReference>
<keyword evidence="2" id="KW-1185">Reference proteome</keyword>
<sequence length="131" mass="14653">MHVATTRRQHKDKIYETHLLRRSYREDGKVKNETLANLSYLPEETIQVIRESLAGKHHVVAGEGFEIKRSLPHGHVAAIAAMANKLKFPALLGPACRERDIIYALILAGAIRPASKLATSRWFKDSTLGLT</sequence>
<dbReference type="EMBL" id="JXUW01000020">
    <property type="protein sequence ID" value="KJE76169.1"/>
    <property type="molecule type" value="Genomic_DNA"/>
</dbReference>
<gene>
    <name evidence="1" type="ORF">FEAC_20310</name>
</gene>
<dbReference type="PATRIC" id="fig|1121877.4.peg.2260"/>
<reference evidence="1 2" key="1">
    <citation type="submission" date="2015-01" db="EMBL/GenBank/DDBJ databases">
        <title>Draft genome of the acidophilic iron oxidizer Ferrimicrobium acidiphilum strain T23.</title>
        <authorList>
            <person name="Poehlein A."/>
            <person name="Eisen S."/>
            <person name="Schloemann M."/>
            <person name="Johnson B.D."/>
            <person name="Daniel R."/>
            <person name="Muehling M."/>
        </authorList>
    </citation>
    <scope>NUCLEOTIDE SEQUENCE [LARGE SCALE GENOMIC DNA]</scope>
    <source>
        <strain evidence="1 2">T23</strain>
    </source>
</reference>
<name>A0A0D8FT91_9ACTN</name>
<dbReference type="OrthoDB" id="9767746at2"/>
<accession>A0A0D8FT91</accession>
<protein>
    <recommendedName>
        <fullName evidence="3">Transposase</fullName>
    </recommendedName>
</protein>
<dbReference type="RefSeq" id="WP_035391256.1">
    <property type="nucleotide sequence ID" value="NZ_JQKF01000041.1"/>
</dbReference>
<dbReference type="AlphaFoldDB" id="A0A0D8FT91"/>
<comment type="caution">
    <text evidence="1">The sequence shown here is derived from an EMBL/GenBank/DDBJ whole genome shotgun (WGS) entry which is preliminary data.</text>
</comment>
<organism evidence="1 2">
    <name type="scientific">Ferrimicrobium acidiphilum DSM 19497</name>
    <dbReference type="NCBI Taxonomy" id="1121877"/>
    <lineage>
        <taxon>Bacteria</taxon>
        <taxon>Bacillati</taxon>
        <taxon>Actinomycetota</taxon>
        <taxon>Acidimicrobiia</taxon>
        <taxon>Acidimicrobiales</taxon>
        <taxon>Acidimicrobiaceae</taxon>
        <taxon>Ferrimicrobium</taxon>
    </lineage>
</organism>
<proteinExistence type="predicted"/>
<dbReference type="eggNOG" id="COG5421">
    <property type="taxonomic scope" value="Bacteria"/>
</dbReference>
<evidence type="ECO:0008006" key="3">
    <source>
        <dbReference type="Google" id="ProtNLM"/>
    </source>
</evidence>
<evidence type="ECO:0000313" key="1">
    <source>
        <dbReference type="EMBL" id="KJE76169.1"/>
    </source>
</evidence>
<evidence type="ECO:0000313" key="2">
    <source>
        <dbReference type="Proteomes" id="UP000032336"/>
    </source>
</evidence>